<evidence type="ECO:0000313" key="2">
    <source>
        <dbReference type="Proteomes" id="UP000250043"/>
    </source>
</evidence>
<feature type="non-terminal residue" evidence="1">
    <location>
        <position position="1"/>
    </location>
</feature>
<reference evidence="1 2" key="1">
    <citation type="submission" date="2016-07" db="EMBL/GenBank/DDBJ databases">
        <title>Draft genome of the white-rot fungus Obba rivulosa 3A-2.</title>
        <authorList>
            <consortium name="DOE Joint Genome Institute"/>
            <person name="Miettinen O."/>
            <person name="Riley R."/>
            <person name="Acob R."/>
            <person name="Barry K."/>
            <person name="Cullen D."/>
            <person name="De Vries R."/>
            <person name="Hainaut M."/>
            <person name="Hatakka A."/>
            <person name="Henrissat B."/>
            <person name="Hilden K."/>
            <person name="Kuo R."/>
            <person name="Labutti K."/>
            <person name="Lipzen A."/>
            <person name="Makela M.R."/>
            <person name="Sandor L."/>
            <person name="Spatafora J.W."/>
            <person name="Grigoriev I.V."/>
            <person name="Hibbett D.S."/>
        </authorList>
    </citation>
    <scope>NUCLEOTIDE SEQUENCE [LARGE SCALE GENOMIC DNA]</scope>
    <source>
        <strain evidence="1 2">3A-2</strain>
    </source>
</reference>
<gene>
    <name evidence="1" type="ORF">OBBRIDRAFT_710617</name>
</gene>
<dbReference type="EMBL" id="KV722397">
    <property type="protein sequence ID" value="OCH90836.1"/>
    <property type="molecule type" value="Genomic_DNA"/>
</dbReference>
<dbReference type="OrthoDB" id="2800877at2759"/>
<dbReference type="Proteomes" id="UP000250043">
    <property type="component" value="Unassembled WGS sequence"/>
</dbReference>
<keyword evidence="2" id="KW-1185">Reference proteome</keyword>
<feature type="non-terminal residue" evidence="1">
    <location>
        <position position="111"/>
    </location>
</feature>
<evidence type="ECO:0000313" key="1">
    <source>
        <dbReference type="EMBL" id="OCH90836.1"/>
    </source>
</evidence>
<sequence>KGLLILFTVWCVEENLPFTMGESLGLVRLFRYLKTNKMLPTDTTVYNILAEIVILMHNQLVKDLAISLYAITPQMVFSFMASLTHYINNKWELVERLVDFWHLLDDEHQEV</sequence>
<proteinExistence type="predicted"/>
<name>A0A8E2DLA0_9APHY</name>
<organism evidence="1 2">
    <name type="scientific">Obba rivulosa</name>
    <dbReference type="NCBI Taxonomy" id="1052685"/>
    <lineage>
        <taxon>Eukaryota</taxon>
        <taxon>Fungi</taxon>
        <taxon>Dikarya</taxon>
        <taxon>Basidiomycota</taxon>
        <taxon>Agaricomycotina</taxon>
        <taxon>Agaricomycetes</taxon>
        <taxon>Polyporales</taxon>
        <taxon>Gelatoporiaceae</taxon>
        <taxon>Obba</taxon>
    </lineage>
</organism>
<accession>A0A8E2DLA0</accession>
<protein>
    <submittedName>
        <fullName evidence="1">Uncharacterized protein</fullName>
    </submittedName>
</protein>
<dbReference type="AlphaFoldDB" id="A0A8E2DLA0"/>